<sequence>MTQETLNVIQFAGLVATFVCSIAALFLSWQNNRSSDREVRVAAEQLRASIIPVPMIQDSRLTWRGPTLVVLSVRLRNVGAGPILGIQITGIRIDRTSLAFEALSAPKADVVMPTTDVEQRLRFVDPPQIAQPSLVLVEIEYFDVLGNHYQQPLPLTVVSGTGSGAMAGVRPARISRNP</sequence>
<reference evidence="2 3" key="1">
    <citation type="submission" date="2018-08" db="EMBL/GenBank/DDBJ databases">
        <title>Verrucosispora craniellae sp. nov., isolated from a marine sponge in the South China Sea.</title>
        <authorList>
            <person name="Li L."/>
            <person name="Lin H.W."/>
        </authorList>
    </citation>
    <scope>NUCLEOTIDE SEQUENCE [LARGE SCALE GENOMIC DNA]</scope>
    <source>
        <strain evidence="2 3">LHW63014</strain>
    </source>
</reference>
<keyword evidence="1" id="KW-0812">Transmembrane</keyword>
<feature type="transmembrane region" description="Helical" evidence="1">
    <location>
        <begin position="6"/>
        <end position="27"/>
    </location>
</feature>
<dbReference type="OrthoDB" id="3359125at2"/>
<gene>
    <name evidence="2" type="ORF">D0Q02_18465</name>
</gene>
<organism evidence="2 3">
    <name type="scientific">Micromonospora craniellae</name>
    <dbReference type="NCBI Taxonomy" id="2294034"/>
    <lineage>
        <taxon>Bacteria</taxon>
        <taxon>Bacillati</taxon>
        <taxon>Actinomycetota</taxon>
        <taxon>Actinomycetes</taxon>
        <taxon>Micromonosporales</taxon>
        <taxon>Micromonosporaceae</taxon>
        <taxon>Micromonospora</taxon>
    </lineage>
</organism>
<evidence type="ECO:0000313" key="3">
    <source>
        <dbReference type="Proteomes" id="UP000262621"/>
    </source>
</evidence>
<keyword evidence="1" id="KW-1133">Transmembrane helix</keyword>
<protein>
    <submittedName>
        <fullName evidence="2">Uncharacterized protein</fullName>
    </submittedName>
</protein>
<keyword evidence="3" id="KW-1185">Reference proteome</keyword>
<comment type="caution">
    <text evidence="2">The sequence shown here is derived from an EMBL/GenBank/DDBJ whole genome shotgun (WGS) entry which is preliminary data.</text>
</comment>
<proteinExistence type="predicted"/>
<dbReference type="AlphaFoldDB" id="A0A372FWN2"/>
<dbReference type="Proteomes" id="UP000262621">
    <property type="component" value="Unassembled WGS sequence"/>
</dbReference>
<dbReference type="EMBL" id="QVFU01000019">
    <property type="protein sequence ID" value="RFS45185.1"/>
    <property type="molecule type" value="Genomic_DNA"/>
</dbReference>
<evidence type="ECO:0000256" key="1">
    <source>
        <dbReference type="SAM" id="Phobius"/>
    </source>
</evidence>
<keyword evidence="1" id="KW-0472">Membrane</keyword>
<accession>A0A372FWN2</accession>
<dbReference type="RefSeq" id="WP_117229259.1">
    <property type="nucleotide sequence ID" value="NZ_CP061725.1"/>
</dbReference>
<evidence type="ECO:0000313" key="2">
    <source>
        <dbReference type="EMBL" id="RFS45185.1"/>
    </source>
</evidence>
<name>A0A372FWN2_9ACTN</name>